<evidence type="ECO:0000313" key="2">
    <source>
        <dbReference type="Proteomes" id="UP001519887"/>
    </source>
</evidence>
<accession>A0ABS7CDR7</accession>
<proteinExistence type="predicted"/>
<comment type="caution">
    <text evidence="1">The sequence shown here is derived from an EMBL/GenBank/DDBJ whole genome shotgun (WGS) entry which is preliminary data.</text>
</comment>
<name>A0ABS7CDR7_9BACL</name>
<evidence type="ECO:0000313" key="1">
    <source>
        <dbReference type="EMBL" id="MBW7459066.1"/>
    </source>
</evidence>
<feature type="non-terminal residue" evidence="1">
    <location>
        <position position="1"/>
    </location>
</feature>
<keyword evidence="2" id="KW-1185">Reference proteome</keyword>
<dbReference type="Proteomes" id="UP001519887">
    <property type="component" value="Unassembled WGS sequence"/>
</dbReference>
<organism evidence="1 2">
    <name type="scientific">Paenibacillus sepulcri</name>
    <dbReference type="NCBI Taxonomy" id="359917"/>
    <lineage>
        <taxon>Bacteria</taxon>
        <taxon>Bacillati</taxon>
        <taxon>Bacillota</taxon>
        <taxon>Bacilli</taxon>
        <taxon>Bacillales</taxon>
        <taxon>Paenibacillaceae</taxon>
        <taxon>Paenibacillus</taxon>
    </lineage>
</organism>
<dbReference type="InterPro" id="IPR021889">
    <property type="entry name" value="DUF3500"/>
</dbReference>
<sequence length="147" mass="15913">TSELGAAAIEGEIGDIILGPGKDRDFPEAPQGLAASALSQEQRDLIGHAIASWVMAAHADTAKELLEAYLSEEAINQTYIGWNGSSDVMNSKSYIRIDGPRVWIELAGLQGAAYRDKVQIHTIWRDKAADYGACFGLQENGHSEQIK</sequence>
<dbReference type="EMBL" id="JAHZIK010001465">
    <property type="protein sequence ID" value="MBW7459066.1"/>
    <property type="molecule type" value="Genomic_DNA"/>
</dbReference>
<gene>
    <name evidence="1" type="ORF">K0U00_33955</name>
</gene>
<dbReference type="Pfam" id="PF12006">
    <property type="entry name" value="DUF3500"/>
    <property type="match status" value="1"/>
</dbReference>
<protein>
    <submittedName>
        <fullName evidence="1">DUF3500 domain-containing protein</fullName>
    </submittedName>
</protein>
<reference evidence="1 2" key="1">
    <citation type="submission" date="2021-07" db="EMBL/GenBank/DDBJ databases">
        <title>Paenibacillus radiodurans sp. nov., isolated from the southeastern edge of Tengger Desert.</title>
        <authorList>
            <person name="Zhang G."/>
        </authorList>
    </citation>
    <scope>NUCLEOTIDE SEQUENCE [LARGE SCALE GENOMIC DNA]</scope>
    <source>
        <strain evidence="1 2">CCM 7311</strain>
    </source>
</reference>